<protein>
    <submittedName>
        <fullName evidence="1">Uncharacterized protein</fullName>
    </submittedName>
</protein>
<accession>A0A7T8GWV2</accession>
<name>A0A7T8GWV2_CALRO</name>
<feature type="non-terminal residue" evidence="1">
    <location>
        <position position="1"/>
    </location>
</feature>
<dbReference type="EMBL" id="CP045903">
    <property type="protein sequence ID" value="QQP39016.1"/>
    <property type="molecule type" value="Genomic_DNA"/>
</dbReference>
<dbReference type="AlphaFoldDB" id="A0A7T8GWV2"/>
<feature type="non-terminal residue" evidence="1">
    <location>
        <position position="65"/>
    </location>
</feature>
<proteinExistence type="predicted"/>
<evidence type="ECO:0000313" key="1">
    <source>
        <dbReference type="EMBL" id="QQP39016.1"/>
    </source>
</evidence>
<dbReference type="Proteomes" id="UP000595437">
    <property type="component" value="Chromosome 14"/>
</dbReference>
<keyword evidence="2" id="KW-1185">Reference proteome</keyword>
<organism evidence="1 2">
    <name type="scientific">Caligus rogercresseyi</name>
    <name type="common">Sea louse</name>
    <dbReference type="NCBI Taxonomy" id="217165"/>
    <lineage>
        <taxon>Eukaryota</taxon>
        <taxon>Metazoa</taxon>
        <taxon>Ecdysozoa</taxon>
        <taxon>Arthropoda</taxon>
        <taxon>Crustacea</taxon>
        <taxon>Multicrustacea</taxon>
        <taxon>Hexanauplia</taxon>
        <taxon>Copepoda</taxon>
        <taxon>Siphonostomatoida</taxon>
        <taxon>Caligidae</taxon>
        <taxon>Caligus</taxon>
    </lineage>
</organism>
<evidence type="ECO:0000313" key="2">
    <source>
        <dbReference type="Proteomes" id="UP000595437"/>
    </source>
</evidence>
<reference evidence="2" key="1">
    <citation type="submission" date="2021-01" db="EMBL/GenBank/DDBJ databases">
        <title>Caligus Genome Assembly.</title>
        <authorList>
            <person name="Gallardo-Escarate C."/>
        </authorList>
    </citation>
    <scope>NUCLEOTIDE SEQUENCE [LARGE SCALE GENOMIC DNA]</scope>
</reference>
<sequence length="65" mass="6984">AKSIGFASLNSKAWIANCISQSNRVVRNDDLRKVIIISAAATYSTLTLKMPSLLDDSWTNAAASI</sequence>
<gene>
    <name evidence="1" type="ORF">FKW44_019767</name>
</gene>